<keyword evidence="7" id="KW-1185">Reference proteome</keyword>
<dbReference type="FunFam" id="1.10.20.70:FF:000002">
    <property type="entry name" value="Related to Cleavage stimulation factor"/>
    <property type="match status" value="1"/>
</dbReference>
<evidence type="ECO:0000256" key="1">
    <source>
        <dbReference type="ARBA" id="ARBA00004123"/>
    </source>
</evidence>
<dbReference type="Gene3D" id="1.10.20.70">
    <property type="entry name" value="Transcription termination and cleavage factor, C-terminal domain"/>
    <property type="match status" value="1"/>
</dbReference>
<evidence type="ECO:0000256" key="3">
    <source>
        <dbReference type="SAM" id="MobiDB-lite"/>
    </source>
</evidence>
<gene>
    <name evidence="6" type="ORF">KIW84_023740</name>
</gene>
<evidence type="ECO:0000256" key="2">
    <source>
        <dbReference type="ARBA" id="ARBA00023242"/>
    </source>
</evidence>
<dbReference type="PANTHER" id="PTHR45735:SF2">
    <property type="entry name" value="CLEAVAGE STIMULATION FACTOR SUBUNIT 2"/>
    <property type="match status" value="1"/>
</dbReference>
<feature type="region of interest" description="Disordered" evidence="3">
    <location>
        <begin position="91"/>
        <end position="147"/>
    </location>
</feature>
<feature type="compositionally biased region" description="Polar residues" evidence="3">
    <location>
        <begin position="124"/>
        <end position="133"/>
    </location>
</feature>
<sequence>MPSILLSLSVLGFAEPWSSDDSDVVKRGQWQNNLMLPSARPPTLGSLSIRPPIQPVNSTAMNQQMHASFLQHPVRAGSSTASHNLQMVRPDASFQADPSMSSGTSKLLRKGGDRSPKAPEDWTKNSSNYSNMSAGLENIGTTRDIPESFTRPLKLTRLNDGRKSSLASGTSDVPVSKGSSHVLGSSLLPAPAVPKAEARNPDQQSSQLPSDVESVLLQQVLNLTPKQLSSLPPEQQQQVIQLRQAFKRDQMQPA</sequence>
<reference evidence="6 7" key="1">
    <citation type="journal article" date="2022" name="Nat. Genet.">
        <title>Improved pea reference genome and pan-genome highlight genomic features and evolutionary characteristics.</title>
        <authorList>
            <person name="Yang T."/>
            <person name="Liu R."/>
            <person name="Luo Y."/>
            <person name="Hu S."/>
            <person name="Wang D."/>
            <person name="Wang C."/>
            <person name="Pandey M.K."/>
            <person name="Ge S."/>
            <person name="Xu Q."/>
            <person name="Li N."/>
            <person name="Li G."/>
            <person name="Huang Y."/>
            <person name="Saxena R.K."/>
            <person name="Ji Y."/>
            <person name="Li M."/>
            <person name="Yan X."/>
            <person name="He Y."/>
            <person name="Liu Y."/>
            <person name="Wang X."/>
            <person name="Xiang C."/>
            <person name="Varshney R.K."/>
            <person name="Ding H."/>
            <person name="Gao S."/>
            <person name="Zong X."/>
        </authorList>
    </citation>
    <scope>NUCLEOTIDE SEQUENCE [LARGE SCALE GENOMIC DNA]</scope>
    <source>
        <strain evidence="6 7">cv. Zhongwan 6</strain>
    </source>
</reference>
<dbReference type="GO" id="GO:0031124">
    <property type="term" value="P:mRNA 3'-end processing"/>
    <property type="evidence" value="ECO:0007669"/>
    <property type="project" value="InterPro"/>
</dbReference>
<comment type="caution">
    <text evidence="6">The sequence shown here is derived from an EMBL/GenBank/DDBJ whole genome shotgun (WGS) entry which is preliminary data.</text>
</comment>
<name>A0A9D5BC52_PEA</name>
<evidence type="ECO:0000313" key="6">
    <source>
        <dbReference type="EMBL" id="KAI5437736.1"/>
    </source>
</evidence>
<protein>
    <recommendedName>
        <fullName evidence="5">Transcription termination and cleavage factor C-terminal domain-containing protein</fullName>
    </recommendedName>
</protein>
<proteinExistence type="predicted"/>
<dbReference type="GO" id="GO:0003729">
    <property type="term" value="F:mRNA binding"/>
    <property type="evidence" value="ECO:0007669"/>
    <property type="project" value="TreeGrafter"/>
</dbReference>
<feature type="region of interest" description="Disordered" evidence="3">
    <location>
        <begin position="160"/>
        <end position="187"/>
    </location>
</feature>
<feature type="signal peptide" evidence="4">
    <location>
        <begin position="1"/>
        <end position="19"/>
    </location>
</feature>
<dbReference type="Gramene" id="Psat02G0374000-T1">
    <property type="protein sequence ID" value="KAI5437736.1"/>
    <property type="gene ID" value="KIW84_023740"/>
</dbReference>
<dbReference type="AlphaFoldDB" id="A0A9D5BC52"/>
<dbReference type="Pfam" id="PF14304">
    <property type="entry name" value="CSTF_C"/>
    <property type="match status" value="1"/>
</dbReference>
<accession>A0A9D5BC52</accession>
<evidence type="ECO:0000256" key="4">
    <source>
        <dbReference type="SAM" id="SignalP"/>
    </source>
</evidence>
<comment type="subcellular location">
    <subcellularLocation>
        <location evidence="1">Nucleus</location>
    </subcellularLocation>
</comment>
<dbReference type="GO" id="GO:0005847">
    <property type="term" value="C:mRNA cleavage and polyadenylation specificity factor complex"/>
    <property type="evidence" value="ECO:0007669"/>
    <property type="project" value="TreeGrafter"/>
</dbReference>
<organism evidence="6 7">
    <name type="scientific">Pisum sativum</name>
    <name type="common">Garden pea</name>
    <name type="synonym">Lathyrus oleraceus</name>
    <dbReference type="NCBI Taxonomy" id="3888"/>
    <lineage>
        <taxon>Eukaryota</taxon>
        <taxon>Viridiplantae</taxon>
        <taxon>Streptophyta</taxon>
        <taxon>Embryophyta</taxon>
        <taxon>Tracheophyta</taxon>
        <taxon>Spermatophyta</taxon>
        <taxon>Magnoliopsida</taxon>
        <taxon>eudicotyledons</taxon>
        <taxon>Gunneridae</taxon>
        <taxon>Pentapetalae</taxon>
        <taxon>rosids</taxon>
        <taxon>fabids</taxon>
        <taxon>Fabales</taxon>
        <taxon>Fabaceae</taxon>
        <taxon>Papilionoideae</taxon>
        <taxon>50 kb inversion clade</taxon>
        <taxon>NPAAA clade</taxon>
        <taxon>Hologalegina</taxon>
        <taxon>IRL clade</taxon>
        <taxon>Fabeae</taxon>
        <taxon>Lathyrus</taxon>
    </lineage>
</organism>
<keyword evidence="2" id="KW-0539">Nucleus</keyword>
<feature type="domain" description="Transcription termination and cleavage factor C-terminal" evidence="5">
    <location>
        <begin position="216"/>
        <end position="248"/>
    </location>
</feature>
<dbReference type="InterPro" id="IPR026896">
    <property type="entry name" value="CSTF_C"/>
</dbReference>
<feature type="compositionally biased region" description="Polar residues" evidence="3">
    <location>
        <begin position="165"/>
        <end position="183"/>
    </location>
</feature>
<dbReference type="EMBL" id="JAMSHJ010000002">
    <property type="protein sequence ID" value="KAI5437736.1"/>
    <property type="molecule type" value="Genomic_DNA"/>
</dbReference>
<feature type="compositionally biased region" description="Basic and acidic residues" evidence="3">
    <location>
        <begin position="110"/>
        <end position="123"/>
    </location>
</feature>
<keyword evidence="4" id="KW-0732">Signal</keyword>
<evidence type="ECO:0000259" key="5">
    <source>
        <dbReference type="Pfam" id="PF14304"/>
    </source>
</evidence>
<dbReference type="Proteomes" id="UP001058974">
    <property type="component" value="Chromosome 2"/>
</dbReference>
<feature type="compositionally biased region" description="Polar residues" evidence="3">
    <location>
        <begin position="96"/>
        <end position="105"/>
    </location>
</feature>
<feature type="chain" id="PRO_5039304096" description="Transcription termination and cleavage factor C-terminal domain-containing protein" evidence="4">
    <location>
        <begin position="20"/>
        <end position="254"/>
    </location>
</feature>
<dbReference type="InterPro" id="IPR038192">
    <property type="entry name" value="CSTF_C_sf"/>
</dbReference>
<dbReference type="PANTHER" id="PTHR45735">
    <property type="entry name" value="CLEAVAGE STIMULATION FACTOR SUBUNIT 2"/>
    <property type="match status" value="1"/>
</dbReference>
<evidence type="ECO:0000313" key="7">
    <source>
        <dbReference type="Proteomes" id="UP001058974"/>
    </source>
</evidence>